<dbReference type="GO" id="GO:0005200">
    <property type="term" value="F:structural constituent of cytoskeleton"/>
    <property type="evidence" value="ECO:0007669"/>
    <property type="project" value="InterPro"/>
</dbReference>
<dbReference type="InterPro" id="IPR002453">
    <property type="entry name" value="Beta_tubulin"/>
</dbReference>
<dbReference type="PRINTS" id="PR01163">
    <property type="entry name" value="BETATUBULIN"/>
</dbReference>
<keyword evidence="5" id="KW-0547">Nucleotide-binding</keyword>
<accession>A0A8G1W360</accession>
<keyword evidence="7" id="KW-0963">Cytoplasm</keyword>
<dbReference type="InterPro" id="IPR000217">
    <property type="entry name" value="Tubulin"/>
</dbReference>
<dbReference type="GO" id="GO:0003924">
    <property type="term" value="F:GTPase activity"/>
    <property type="evidence" value="ECO:0007669"/>
    <property type="project" value="InterPro"/>
</dbReference>
<dbReference type="OrthoDB" id="1662883at2759"/>
<organism evidence="9 10">
    <name type="scientific">Aspergillus fijiensis CBS 313.89</name>
    <dbReference type="NCBI Taxonomy" id="1448319"/>
    <lineage>
        <taxon>Eukaryota</taxon>
        <taxon>Fungi</taxon>
        <taxon>Dikarya</taxon>
        <taxon>Ascomycota</taxon>
        <taxon>Pezizomycotina</taxon>
        <taxon>Eurotiomycetes</taxon>
        <taxon>Eurotiomycetidae</taxon>
        <taxon>Eurotiales</taxon>
        <taxon>Aspergillaceae</taxon>
        <taxon>Aspergillus</taxon>
    </lineage>
</organism>
<dbReference type="InterPro" id="IPR003008">
    <property type="entry name" value="Tubulin_FtsZ_GTPase"/>
</dbReference>
<evidence type="ECO:0000256" key="7">
    <source>
        <dbReference type="ARBA" id="ARBA00023212"/>
    </source>
</evidence>
<name>A0A8G1W360_9EURO</name>
<comment type="similarity">
    <text evidence="2">Belongs to the tubulin family.</text>
</comment>
<dbReference type="PRINTS" id="PR01161">
    <property type="entry name" value="TUBULIN"/>
</dbReference>
<comment type="subunit">
    <text evidence="3">Dimer of alpha and beta chains. A typical microtubule is a hollow water-filled tube with an outer diameter of 25 nm and an inner diameter of 15 nM. Alpha-beta heterodimers associate head-to-tail to form protofilaments running lengthwise along the microtubule wall with the beta-tubulin subunit facing the microtubule plus end conferring a structural polarity. Microtubules usually have 13 protofilaments but different protofilament numbers can be found in some organisms and specialized cells.</text>
</comment>
<feature type="domain" description="Tubulin/FtsZ GTPase" evidence="8">
    <location>
        <begin position="8"/>
        <end position="74"/>
    </location>
</feature>
<dbReference type="PANTHER" id="PTHR11588">
    <property type="entry name" value="TUBULIN"/>
    <property type="match status" value="1"/>
</dbReference>
<protein>
    <recommendedName>
        <fullName evidence="8">Tubulin/FtsZ GTPase domain-containing protein</fullName>
    </recommendedName>
</protein>
<evidence type="ECO:0000256" key="6">
    <source>
        <dbReference type="ARBA" id="ARBA00023134"/>
    </source>
</evidence>
<dbReference type="AlphaFoldDB" id="A0A8G1W360"/>
<sequence length="126" mass="13945">MWNGQQLGQGHYAEGADLVDQVTDAIRKEAEICDCNQGFQIAHLLDGGTRPGMGTLLISRIKEEFPDRMMTALCSAKAPMPSLDLAMPCSSRNTGFMKRIRLSASTLVCDRQFLRYCCINILECAL</sequence>
<dbReference type="RefSeq" id="XP_040802764.1">
    <property type="nucleotide sequence ID" value="XM_040950632.1"/>
</dbReference>
<evidence type="ECO:0000259" key="8">
    <source>
        <dbReference type="Pfam" id="PF00091"/>
    </source>
</evidence>
<evidence type="ECO:0000256" key="3">
    <source>
        <dbReference type="ARBA" id="ARBA00011747"/>
    </source>
</evidence>
<evidence type="ECO:0000256" key="1">
    <source>
        <dbReference type="ARBA" id="ARBA00004245"/>
    </source>
</evidence>
<keyword evidence="4" id="KW-0493">Microtubule</keyword>
<evidence type="ECO:0000256" key="5">
    <source>
        <dbReference type="ARBA" id="ARBA00022741"/>
    </source>
</evidence>
<dbReference type="GO" id="GO:0007017">
    <property type="term" value="P:microtubule-based process"/>
    <property type="evidence" value="ECO:0007669"/>
    <property type="project" value="InterPro"/>
</dbReference>
<dbReference type="GO" id="GO:0005874">
    <property type="term" value="C:microtubule"/>
    <property type="evidence" value="ECO:0007669"/>
    <property type="project" value="UniProtKB-KW"/>
</dbReference>
<dbReference type="Proteomes" id="UP000249789">
    <property type="component" value="Unassembled WGS sequence"/>
</dbReference>
<proteinExistence type="inferred from homology"/>
<keyword evidence="7" id="KW-0206">Cytoskeleton</keyword>
<dbReference type="SUPFAM" id="SSF52490">
    <property type="entry name" value="Tubulin nucleotide-binding domain-like"/>
    <property type="match status" value="1"/>
</dbReference>
<keyword evidence="10" id="KW-1185">Reference proteome</keyword>
<dbReference type="Gene3D" id="3.40.50.1440">
    <property type="entry name" value="Tubulin/FtsZ, GTPase domain"/>
    <property type="match status" value="1"/>
</dbReference>
<gene>
    <name evidence="9" type="ORF">BO72DRAFT_70536</name>
</gene>
<dbReference type="GO" id="GO:0005525">
    <property type="term" value="F:GTP binding"/>
    <property type="evidence" value="ECO:0007669"/>
    <property type="project" value="UniProtKB-KW"/>
</dbReference>
<keyword evidence="6" id="KW-0342">GTP-binding</keyword>
<dbReference type="EMBL" id="KZ824636">
    <property type="protein sequence ID" value="RAK78754.1"/>
    <property type="molecule type" value="Genomic_DNA"/>
</dbReference>
<reference evidence="9 10" key="1">
    <citation type="submission" date="2018-02" db="EMBL/GenBank/DDBJ databases">
        <title>The genomes of Aspergillus section Nigri reveals drivers in fungal speciation.</title>
        <authorList>
            <consortium name="DOE Joint Genome Institute"/>
            <person name="Vesth T.C."/>
            <person name="Nybo J."/>
            <person name="Theobald S."/>
            <person name="Brandl J."/>
            <person name="Frisvad J.C."/>
            <person name="Nielsen K.F."/>
            <person name="Lyhne E.K."/>
            <person name="Kogle M.E."/>
            <person name="Kuo A."/>
            <person name="Riley R."/>
            <person name="Clum A."/>
            <person name="Nolan M."/>
            <person name="Lipzen A."/>
            <person name="Salamov A."/>
            <person name="Henrissat B."/>
            <person name="Wiebenga A."/>
            <person name="De vries R.P."/>
            <person name="Grigoriev I.V."/>
            <person name="Mortensen U.H."/>
            <person name="Andersen M.R."/>
            <person name="Baker S.E."/>
        </authorList>
    </citation>
    <scope>NUCLEOTIDE SEQUENCE [LARGE SCALE GENOMIC DNA]</scope>
    <source>
        <strain evidence="9 10">CBS 313.89</strain>
    </source>
</reference>
<dbReference type="InterPro" id="IPR036525">
    <property type="entry name" value="Tubulin/FtsZ_GTPase_sf"/>
</dbReference>
<evidence type="ECO:0000256" key="2">
    <source>
        <dbReference type="ARBA" id="ARBA00009636"/>
    </source>
</evidence>
<comment type="subcellular location">
    <subcellularLocation>
        <location evidence="1">Cytoplasm</location>
        <location evidence="1">Cytoskeleton</location>
    </subcellularLocation>
</comment>
<evidence type="ECO:0000313" key="10">
    <source>
        <dbReference type="Proteomes" id="UP000249789"/>
    </source>
</evidence>
<dbReference type="Pfam" id="PF00091">
    <property type="entry name" value="Tubulin"/>
    <property type="match status" value="1"/>
</dbReference>
<evidence type="ECO:0000313" key="9">
    <source>
        <dbReference type="EMBL" id="RAK78754.1"/>
    </source>
</evidence>
<evidence type="ECO:0000256" key="4">
    <source>
        <dbReference type="ARBA" id="ARBA00022701"/>
    </source>
</evidence>
<dbReference type="GeneID" id="63867967"/>
<dbReference type="VEuPathDB" id="FungiDB:BO72DRAFT_70536"/>